<dbReference type="SUPFAM" id="SSF54556">
    <property type="entry name" value="Chitinase insertion domain"/>
    <property type="match status" value="1"/>
</dbReference>
<dbReference type="Pfam" id="PF00704">
    <property type="entry name" value="Glyco_hydro_18"/>
    <property type="match status" value="1"/>
</dbReference>
<dbReference type="SMART" id="SM00636">
    <property type="entry name" value="Glyco_18"/>
    <property type="match status" value="1"/>
</dbReference>
<comment type="subcellular location">
    <subcellularLocation>
        <location evidence="2">Secreted</location>
    </subcellularLocation>
</comment>
<proteinExistence type="inferred from homology"/>
<dbReference type="InterPro" id="IPR036861">
    <property type="entry name" value="Endochitinase-like_sf"/>
</dbReference>
<keyword evidence="5" id="KW-0964">Secreted</keyword>
<dbReference type="GO" id="GO:0005576">
    <property type="term" value="C:extracellular region"/>
    <property type="evidence" value="ECO:0007669"/>
    <property type="project" value="UniProtKB-SubCell"/>
</dbReference>
<dbReference type="GO" id="GO:0008843">
    <property type="term" value="F:endochitinase activity"/>
    <property type="evidence" value="ECO:0007669"/>
    <property type="project" value="UniProtKB-EC"/>
</dbReference>
<dbReference type="PROSITE" id="PS00026">
    <property type="entry name" value="CHIT_BIND_I_1"/>
    <property type="match status" value="1"/>
</dbReference>
<feature type="domain" description="Chitin-binding type-1" evidence="15">
    <location>
        <begin position="64"/>
        <end position="102"/>
    </location>
</feature>
<dbReference type="Proteomes" id="UP000002762">
    <property type="component" value="Unassembled WGS sequence"/>
</dbReference>
<evidence type="ECO:0000259" key="15">
    <source>
        <dbReference type="PROSITE" id="PS50941"/>
    </source>
</evidence>
<dbReference type="EMBL" id="JH725198">
    <property type="protein sequence ID" value="EJP61768.1"/>
    <property type="molecule type" value="Genomic_DNA"/>
</dbReference>
<dbReference type="InterPro" id="IPR001002">
    <property type="entry name" value="Chitin-bd_1"/>
</dbReference>
<feature type="disulfide bond" evidence="12">
    <location>
        <begin position="140"/>
        <end position="144"/>
    </location>
</feature>
<dbReference type="Gene3D" id="3.20.20.80">
    <property type="entry name" value="Glycosidases"/>
    <property type="match status" value="1"/>
</dbReference>
<evidence type="ECO:0000313" key="17">
    <source>
        <dbReference type="EMBL" id="EJP61768.1"/>
    </source>
</evidence>
<dbReference type="InterPro" id="IPR050314">
    <property type="entry name" value="Glycosyl_Hydrlase_18"/>
</dbReference>
<dbReference type="InterPro" id="IPR029070">
    <property type="entry name" value="Chitinase_insertion_sf"/>
</dbReference>
<dbReference type="PANTHER" id="PTHR11177">
    <property type="entry name" value="CHITINASE"/>
    <property type="match status" value="1"/>
</dbReference>
<evidence type="ECO:0000256" key="4">
    <source>
        <dbReference type="ARBA" id="ARBA00012729"/>
    </source>
</evidence>
<dbReference type="Gene3D" id="3.10.50.10">
    <property type="match status" value="1"/>
</dbReference>
<feature type="disulfide bond" evidence="12">
    <location>
        <begin position="122"/>
        <end position="136"/>
    </location>
</feature>
<evidence type="ECO:0000256" key="1">
    <source>
        <dbReference type="ARBA" id="ARBA00000822"/>
    </source>
</evidence>
<evidence type="ECO:0000256" key="12">
    <source>
        <dbReference type="PROSITE-ProRule" id="PRU00261"/>
    </source>
</evidence>
<evidence type="ECO:0000256" key="6">
    <source>
        <dbReference type="ARBA" id="ARBA00022669"/>
    </source>
</evidence>
<organism evidence="17 18">
    <name type="scientific">Beauveria bassiana (strain ARSEF 2860)</name>
    <name type="common">White muscardine disease fungus</name>
    <name type="synonym">Tritirachium shiotae</name>
    <dbReference type="NCBI Taxonomy" id="655819"/>
    <lineage>
        <taxon>Eukaryota</taxon>
        <taxon>Fungi</taxon>
        <taxon>Dikarya</taxon>
        <taxon>Ascomycota</taxon>
        <taxon>Pezizomycotina</taxon>
        <taxon>Sordariomycetes</taxon>
        <taxon>Hypocreomycetidae</taxon>
        <taxon>Hypocreales</taxon>
        <taxon>Cordycipitaceae</taxon>
        <taxon>Beauveria</taxon>
    </lineage>
</organism>
<dbReference type="OrthoDB" id="73875at2759"/>
<evidence type="ECO:0000256" key="7">
    <source>
        <dbReference type="ARBA" id="ARBA00022801"/>
    </source>
</evidence>
<dbReference type="Pfam" id="PF00187">
    <property type="entry name" value="Chitin_bind_1"/>
    <property type="match status" value="1"/>
</dbReference>
<dbReference type="EC" id="3.2.1.14" evidence="4"/>
<keyword evidence="6 12" id="KW-0147">Chitin-binding</keyword>
<dbReference type="InterPro" id="IPR018371">
    <property type="entry name" value="Chitin-binding_1_CS"/>
</dbReference>
<dbReference type="InterPro" id="IPR017853">
    <property type="entry name" value="GH"/>
</dbReference>
<feature type="disulfide bond" evidence="12">
    <location>
        <begin position="78"/>
        <end position="92"/>
    </location>
</feature>
<protein>
    <recommendedName>
        <fullName evidence="4">chitinase</fullName>
        <ecNumber evidence="4">3.2.1.14</ecNumber>
    </recommendedName>
</protein>
<comment type="caution">
    <text evidence="12">Lacks conserved residue(s) required for the propagation of feature annotation.</text>
</comment>
<dbReference type="CDD" id="cd00035">
    <property type="entry name" value="ChtBD1"/>
    <property type="match status" value="1"/>
</dbReference>
<gene>
    <name evidence="17" type="ORF">BBA_09259</name>
</gene>
<keyword evidence="8" id="KW-0146">Chitin degradation</keyword>
<feature type="disulfide bond" evidence="12">
    <location>
        <begin position="73"/>
        <end position="85"/>
    </location>
</feature>
<feature type="disulfide bond" evidence="12">
    <location>
        <begin position="96"/>
        <end position="100"/>
    </location>
</feature>
<evidence type="ECO:0000256" key="14">
    <source>
        <dbReference type="SAM" id="SignalP"/>
    </source>
</evidence>
<dbReference type="RefSeq" id="XP_008602578.1">
    <property type="nucleotide sequence ID" value="XM_008604356.1"/>
</dbReference>
<keyword evidence="7 13" id="KW-0378">Hydrolase</keyword>
<evidence type="ECO:0000313" key="18">
    <source>
        <dbReference type="Proteomes" id="UP000002762"/>
    </source>
</evidence>
<evidence type="ECO:0000256" key="5">
    <source>
        <dbReference type="ARBA" id="ARBA00022525"/>
    </source>
</evidence>
<evidence type="ECO:0000256" key="10">
    <source>
        <dbReference type="ARBA" id="ARBA00023295"/>
    </source>
</evidence>
<dbReference type="GeneID" id="19892271"/>
<dbReference type="SUPFAM" id="SSF57016">
    <property type="entry name" value="Plant lectins/antimicrobial peptides"/>
    <property type="match status" value="1"/>
</dbReference>
<feature type="disulfide bond" evidence="12">
    <location>
        <begin position="117"/>
        <end position="129"/>
    </location>
</feature>
<keyword evidence="18" id="KW-1185">Reference proteome</keyword>
<comment type="catalytic activity">
    <reaction evidence="1">
        <text>Random endo-hydrolysis of N-acetyl-beta-D-glucosaminide (1-&gt;4)-beta-linkages in chitin and chitodextrins.</text>
        <dbReference type="EC" id="3.2.1.14"/>
    </reaction>
</comment>
<evidence type="ECO:0000256" key="3">
    <source>
        <dbReference type="ARBA" id="ARBA00008682"/>
    </source>
</evidence>
<dbReference type="HOGENOM" id="CLU_001837_3_0_1"/>
<evidence type="ECO:0000256" key="8">
    <source>
        <dbReference type="ARBA" id="ARBA00023024"/>
    </source>
</evidence>
<keyword evidence="14" id="KW-0732">Signal</keyword>
<dbReference type="PROSITE" id="PS01095">
    <property type="entry name" value="GH18_1"/>
    <property type="match status" value="1"/>
</dbReference>
<dbReference type="SMART" id="SM00270">
    <property type="entry name" value="ChtBD1"/>
    <property type="match status" value="2"/>
</dbReference>
<name>J5J5A3_BEAB2</name>
<feature type="chain" id="PRO_5003783595" description="chitinase" evidence="14">
    <location>
        <begin position="24"/>
        <end position="1200"/>
    </location>
</feature>
<evidence type="ECO:0000259" key="16">
    <source>
        <dbReference type="PROSITE" id="PS51910"/>
    </source>
</evidence>
<evidence type="ECO:0000256" key="9">
    <source>
        <dbReference type="ARBA" id="ARBA00023277"/>
    </source>
</evidence>
<dbReference type="AlphaFoldDB" id="J5J5A3"/>
<dbReference type="InterPro" id="IPR001579">
    <property type="entry name" value="Glyco_hydro_18_chit_AS"/>
</dbReference>
<dbReference type="PANTHER" id="PTHR11177:SF397">
    <property type="entry name" value="CHITINASE"/>
    <property type="match status" value="1"/>
</dbReference>
<feature type="domain" description="Chitin-binding type-1" evidence="15">
    <location>
        <begin position="103"/>
        <end position="146"/>
    </location>
</feature>
<feature type="signal peptide" evidence="14">
    <location>
        <begin position="1"/>
        <end position="23"/>
    </location>
</feature>
<dbReference type="GO" id="GO:0008061">
    <property type="term" value="F:chitin binding"/>
    <property type="evidence" value="ECO:0007669"/>
    <property type="project" value="UniProtKB-UniRule"/>
</dbReference>
<evidence type="ECO:0000256" key="13">
    <source>
        <dbReference type="RuleBase" id="RU000489"/>
    </source>
</evidence>
<evidence type="ECO:0000256" key="11">
    <source>
        <dbReference type="ARBA" id="ARBA00023326"/>
    </source>
</evidence>
<feature type="domain" description="GH18" evidence="16">
    <location>
        <begin position="162"/>
        <end position="521"/>
    </location>
</feature>
<evidence type="ECO:0000256" key="2">
    <source>
        <dbReference type="ARBA" id="ARBA00004613"/>
    </source>
</evidence>
<dbReference type="SUPFAM" id="SSF51445">
    <property type="entry name" value="(Trans)glycosidases"/>
    <property type="match status" value="1"/>
</dbReference>
<dbReference type="GO" id="GO:0006032">
    <property type="term" value="P:chitin catabolic process"/>
    <property type="evidence" value="ECO:0007669"/>
    <property type="project" value="UniProtKB-KW"/>
</dbReference>
<dbReference type="PROSITE" id="PS50941">
    <property type="entry name" value="CHIT_BIND_I_2"/>
    <property type="match status" value="2"/>
</dbReference>
<sequence>MLLLQTLVAAAAVWLVSSGHAAADPIGTDSRYSHELMFAGARAKAYHERQKSQGFGSTLNRREDYTCNASNPCRNKACCGPSGFCGYGPVYCGTGCVSNCNATAECGKFAKEPGKKCPLSVCCSEHGFCGTTTEFCNSKCQSNCVEHPKPPGGSETGRTLSRGMFTYDHQRILLLTKCHETLPGDLPLDALTHVNYAFAYIHPVSFAITTMDAATPGSLFIEMAKLKTAKPSLQIWLSIGGWTFSDDNTPTQPVFGNIAREKRYREIFANNVLSFLQTYGYDGVDIDWEYPGAPDRGGKPDDVDNFVLLLKEIRAVFDRSGRNLGISLTIPASYWYLKWFDLPGLLEYADFVNLMSYDLHGVWDSNNPIGSRVLAHTNLTEIALAAELLWRVGVKPSQVSLGFGFYGRAFTLQDSSCTKPGCPFKEGARPGVCTDTSGYLAYYEVQDILQKNPDIKFIHDKEAAVKYMAWDKDQWISFDDADTFKQKVEWADKIGFSGSLIWASDLDDYTWSAHKALLGREVASNNDISDPLVRRMLPGHTYEEYSTEACYRHKDCADVNNPMVSGCASGYFNAGYDVSDCGDDKKVKLTWLIFLSYCKYAKRICCPSSNEPKYCVWRGRPDLIGDCNGQCQEGEMTVFESKRGGKSELGDKEDESRDNKKCKRGLKTFCCGARRFIKEDGTCRWTECNEKCSSDESELAKVTQYEDKDKGIKGCNWYKDSQRYCCKKGHNDVTAFEYCNWVGQGDCAENRCSGSEVTVHTSSVGENGWKACLCKRYPKQQSWWAHVANHTCCRNQGNRKKSLCCSPNPKFDMQSSATMCSDISSCGDNFEFCDKPDVEEVPDDEDDDSRLARAAVITDLSTYTSTHLLAPRGGSRTYIFKVAETVPHLVKNLGPIIEMKSAGYPSPSNLLKKLAKANVSAQAYKMAGGLCVRPSLEKLKASDLVASTSPLLQQFKLQVEHRIDLQVLPKFFNTAMTRVLPSGSVVTTKLGFDALKLGQKWNQEMTGKLPDLTLPRNALHSINNRMFSLMGSNQNLDPFLLLPDRMNNKKGNLFNLFTFLSNNAMQNVMKNKTDPVTNAEKLLAAVYEIPGIYQYIQLPEYTKGALGILNGLSSEAGVGEAQWGLKGFQELWHEFLADYFKYATKMGSFHYENVITGAINAITDPKYGVPLESLAKYSGELRELRGWASNLTLEHLIPKK</sequence>
<dbReference type="STRING" id="655819.J5J5A3"/>
<comment type="similarity">
    <text evidence="3">Belongs to the glycosyl hydrolase 18 family. Chitinase class V subfamily.</text>
</comment>
<dbReference type="PROSITE" id="PS51910">
    <property type="entry name" value="GH18_2"/>
    <property type="match status" value="1"/>
</dbReference>
<dbReference type="GO" id="GO:0000272">
    <property type="term" value="P:polysaccharide catabolic process"/>
    <property type="evidence" value="ECO:0007669"/>
    <property type="project" value="UniProtKB-KW"/>
</dbReference>
<keyword evidence="10 13" id="KW-0326">Glycosidase</keyword>
<keyword evidence="11" id="KW-0624">Polysaccharide degradation</keyword>
<reference evidence="17 18" key="1">
    <citation type="journal article" date="2012" name="Sci. Rep.">
        <title>Genomic perspectives on the evolution of fungal entomopathogenicity in Beauveria bassiana.</title>
        <authorList>
            <person name="Xiao G."/>
            <person name="Ying S.H."/>
            <person name="Zheng P."/>
            <person name="Wang Z.L."/>
            <person name="Zhang S."/>
            <person name="Xie X.Q."/>
            <person name="Shang Y."/>
            <person name="St Leger R.J."/>
            <person name="Zhao G.P."/>
            <person name="Wang C."/>
            <person name="Feng M.G."/>
        </authorList>
    </citation>
    <scope>NUCLEOTIDE SEQUENCE [LARGE SCALE GENOMIC DNA]</scope>
    <source>
        <strain evidence="17 18">ARSEF 2860</strain>
    </source>
</reference>
<dbReference type="InParanoid" id="J5J5A3"/>
<accession>J5J5A3</accession>
<keyword evidence="9" id="KW-0119">Carbohydrate metabolism</keyword>
<dbReference type="InterPro" id="IPR011583">
    <property type="entry name" value="Chitinase_II/V-like_cat"/>
</dbReference>
<keyword evidence="12" id="KW-1015">Disulfide bond</keyword>
<dbReference type="Gene3D" id="3.30.60.10">
    <property type="entry name" value="Endochitinase-like"/>
    <property type="match status" value="1"/>
</dbReference>
<dbReference type="InterPro" id="IPR001223">
    <property type="entry name" value="Glyco_hydro18_cat"/>
</dbReference>